<dbReference type="EMBL" id="SZUA01000002">
    <property type="protein sequence ID" value="TKR30692.1"/>
    <property type="molecule type" value="Genomic_DNA"/>
</dbReference>
<proteinExistence type="predicted"/>
<name>A0A4U5JM27_9GAMM</name>
<reference evidence="2 3" key="1">
    <citation type="submission" date="2019-04" db="EMBL/GenBank/DDBJ databases">
        <title>Reference strain of H23.</title>
        <authorList>
            <person name="Luo X."/>
        </authorList>
    </citation>
    <scope>NUCLEOTIDE SEQUENCE [LARGE SCALE GENOMIC DNA]</scope>
    <source>
        <strain evidence="2 3">H23</strain>
    </source>
</reference>
<keyword evidence="3" id="KW-1185">Reference proteome</keyword>
<dbReference type="GO" id="GO:0016989">
    <property type="term" value="F:sigma factor antagonist activity"/>
    <property type="evidence" value="ECO:0007669"/>
    <property type="project" value="TreeGrafter"/>
</dbReference>
<comment type="caution">
    <text evidence="2">The sequence shown here is derived from an EMBL/GenBank/DDBJ whole genome shotgun (WGS) entry which is preliminary data.</text>
</comment>
<dbReference type="PANTHER" id="PTHR30273">
    <property type="entry name" value="PERIPLASMIC SIGNAL SENSOR AND SIGMA FACTOR ACTIVATOR FECR-RELATED"/>
    <property type="match status" value="1"/>
</dbReference>
<dbReference type="OrthoDB" id="128884at2"/>
<dbReference type="PANTHER" id="PTHR30273:SF2">
    <property type="entry name" value="PROTEIN FECR"/>
    <property type="match status" value="1"/>
</dbReference>
<keyword evidence="1" id="KW-0812">Transmembrane</keyword>
<dbReference type="InterPro" id="IPR012373">
    <property type="entry name" value="Ferrdict_sens_TM"/>
</dbReference>
<protein>
    <recommendedName>
        <fullName evidence="4">FecR protein domain-containing protein</fullName>
    </recommendedName>
</protein>
<dbReference type="AlphaFoldDB" id="A0A4U5JM27"/>
<evidence type="ECO:0000256" key="1">
    <source>
        <dbReference type="SAM" id="Phobius"/>
    </source>
</evidence>
<evidence type="ECO:0000313" key="2">
    <source>
        <dbReference type="EMBL" id="TKR30692.1"/>
    </source>
</evidence>
<accession>A0A4U5JM27</accession>
<sequence>MSQEHDIDRDDDYLWDRSGPVDLEIARLERLLAPYALHDACHAPRPAASRSRRRRGWRIALASAAVLAMFAVGVGTWYRQRLLWPEAQPWRMAAIGSVRIDGRDASAAETLAPGRVLETGKGGSVRLRAARIGEIVLGEGSRFSLVETRSGRHRVDLRQGSLWARVWAPPGSLGVATKHGDVLDLGCEFVLKSDAGGNGSLEVRSGWVQIDDFWRETLVPQGARVEFRGDGPPGTPYDVGASAEFVAALREIDAQGGDVSAIAPAVRQLAENARPQDAITLLSLLKRHPRLGEGPLFDRLAAIMPADAGVTREQLRQRGADALSPWWQSLPYPRMKRWWMQWPDAFASKAPAEALFSEQPR</sequence>
<dbReference type="Proteomes" id="UP000308707">
    <property type="component" value="Unassembled WGS sequence"/>
</dbReference>
<gene>
    <name evidence="2" type="ORF">FCE95_11350</name>
</gene>
<dbReference type="RefSeq" id="WP_137267123.1">
    <property type="nucleotide sequence ID" value="NZ_SZUA01000002.1"/>
</dbReference>
<organism evidence="2 3">
    <name type="scientific">Luteimonas gilva</name>
    <dbReference type="NCBI Taxonomy" id="2572684"/>
    <lineage>
        <taxon>Bacteria</taxon>
        <taxon>Pseudomonadati</taxon>
        <taxon>Pseudomonadota</taxon>
        <taxon>Gammaproteobacteria</taxon>
        <taxon>Lysobacterales</taxon>
        <taxon>Lysobacteraceae</taxon>
        <taxon>Luteimonas</taxon>
    </lineage>
</organism>
<keyword evidence="1" id="KW-1133">Transmembrane helix</keyword>
<evidence type="ECO:0000313" key="3">
    <source>
        <dbReference type="Proteomes" id="UP000308707"/>
    </source>
</evidence>
<feature type="transmembrane region" description="Helical" evidence="1">
    <location>
        <begin position="59"/>
        <end position="78"/>
    </location>
</feature>
<keyword evidence="1" id="KW-0472">Membrane</keyword>
<evidence type="ECO:0008006" key="4">
    <source>
        <dbReference type="Google" id="ProtNLM"/>
    </source>
</evidence>